<evidence type="ECO:0000256" key="1">
    <source>
        <dbReference type="ARBA" id="ARBA00005417"/>
    </source>
</evidence>
<evidence type="ECO:0000256" key="7">
    <source>
        <dbReference type="ARBA" id="ARBA00023136"/>
    </source>
</evidence>
<evidence type="ECO:0000256" key="3">
    <source>
        <dbReference type="ARBA" id="ARBA00022475"/>
    </source>
</evidence>
<dbReference type="SMART" id="SM00382">
    <property type="entry name" value="AAA"/>
    <property type="match status" value="1"/>
</dbReference>
<dbReference type="GO" id="GO:0016020">
    <property type="term" value="C:membrane"/>
    <property type="evidence" value="ECO:0007669"/>
    <property type="project" value="InterPro"/>
</dbReference>
<evidence type="ECO:0000313" key="10">
    <source>
        <dbReference type="EMBL" id="RDV04324.1"/>
    </source>
</evidence>
<protein>
    <submittedName>
        <fullName evidence="10">Phosphonate ABC transporter ATP-binding protein</fullName>
        <ecNumber evidence="10">3.6.3.28</ecNumber>
    </submittedName>
</protein>
<dbReference type="CDD" id="cd03256">
    <property type="entry name" value="ABC_PhnC_transporter"/>
    <property type="match status" value="1"/>
</dbReference>
<comment type="function">
    <text evidence="8">Involved in beta-(1--&gt;2)glucan export. Transmembrane domains (TMD) form a pore in the inner membrane and the ATP-binding domain (NBD) is responsible for energy generation.</text>
</comment>
<dbReference type="InterPro" id="IPR017871">
    <property type="entry name" value="ABC_transporter-like_CS"/>
</dbReference>
<accession>A0A371B9U5</accession>
<dbReference type="PROSITE" id="PS50893">
    <property type="entry name" value="ABC_TRANSPORTER_2"/>
    <property type="match status" value="1"/>
</dbReference>
<dbReference type="EC" id="3.6.3.28" evidence="10"/>
<dbReference type="NCBIfam" id="TIGR02315">
    <property type="entry name" value="ABC_phnC"/>
    <property type="match status" value="1"/>
</dbReference>
<comment type="similarity">
    <text evidence="1">Belongs to the ABC transporter superfamily.</text>
</comment>
<dbReference type="InterPro" id="IPR003593">
    <property type="entry name" value="AAA+_ATPase"/>
</dbReference>
<dbReference type="Proteomes" id="UP000263993">
    <property type="component" value="Unassembled WGS sequence"/>
</dbReference>
<keyword evidence="2" id="KW-0813">Transport</keyword>
<dbReference type="GO" id="GO:0015416">
    <property type="term" value="F:ABC-type phosphonate transporter activity"/>
    <property type="evidence" value="ECO:0007669"/>
    <property type="project" value="InterPro"/>
</dbReference>
<dbReference type="InterPro" id="IPR003439">
    <property type="entry name" value="ABC_transporter-like_ATP-bd"/>
</dbReference>
<keyword evidence="6" id="KW-1278">Translocase</keyword>
<dbReference type="GO" id="GO:0005524">
    <property type="term" value="F:ATP binding"/>
    <property type="evidence" value="ECO:0007669"/>
    <property type="project" value="UniProtKB-KW"/>
</dbReference>
<dbReference type="Pfam" id="PF00005">
    <property type="entry name" value="ABC_tran"/>
    <property type="match status" value="1"/>
</dbReference>
<dbReference type="SUPFAM" id="SSF52540">
    <property type="entry name" value="P-loop containing nucleoside triphosphate hydrolases"/>
    <property type="match status" value="1"/>
</dbReference>
<evidence type="ECO:0000259" key="9">
    <source>
        <dbReference type="PROSITE" id="PS50893"/>
    </source>
</evidence>
<dbReference type="Gene3D" id="3.40.50.300">
    <property type="entry name" value="P-loop containing nucleotide triphosphate hydrolases"/>
    <property type="match status" value="1"/>
</dbReference>
<dbReference type="InterPro" id="IPR012693">
    <property type="entry name" value="ABC_transpr_PhnC"/>
</dbReference>
<name>A0A371B9U5_9BRAD</name>
<proteinExistence type="inferred from homology"/>
<keyword evidence="4" id="KW-0547">Nucleotide-binding</keyword>
<dbReference type="PANTHER" id="PTHR43166:SF6">
    <property type="entry name" value="PHOSPHONATES IMPORT ATP-BINDING PROTEIN PHNC"/>
    <property type="match status" value="1"/>
</dbReference>
<dbReference type="InterPro" id="IPR050086">
    <property type="entry name" value="MetN_ABC_transporter-like"/>
</dbReference>
<evidence type="ECO:0000256" key="6">
    <source>
        <dbReference type="ARBA" id="ARBA00022967"/>
    </source>
</evidence>
<evidence type="ECO:0000313" key="11">
    <source>
        <dbReference type="Proteomes" id="UP000263993"/>
    </source>
</evidence>
<gene>
    <name evidence="10" type="primary">phnC</name>
    <name evidence="10" type="ORF">DXH78_06855</name>
</gene>
<sequence>MPLLAIVTTRSGGRGVTTEAVIDAIGISKSYQRGKPVLNDVSISLKRGEMVALIGASGSGKSTLIRSLAGLIPIDGARDGKASGQITVLGQAIQRGGRISCSRTLRARIGVIFQQFNLVPRLSLLTNVCFGLLGRLPTARGTLGRFSDDDKRVAMQALARVGIAEHALRRANDLSGGQQQRAAIARSLVQGAELLIADEPIASLDPASSRRVMDLVADMNRQDGLTVLVSLHQVEYAMKYCPRTIALKDGKVAYDGPSSALTPAFLNNIYGAESEELFLPNFGAVPEPDGGLHWSDPQAAVNGNGHWSDPPTVVMPPASTVAMTRPHAKAGRLTA</sequence>
<evidence type="ECO:0000256" key="2">
    <source>
        <dbReference type="ARBA" id="ARBA00022448"/>
    </source>
</evidence>
<dbReference type="EMBL" id="QRGO01000001">
    <property type="protein sequence ID" value="RDV04324.1"/>
    <property type="molecule type" value="Genomic_DNA"/>
</dbReference>
<evidence type="ECO:0000256" key="4">
    <source>
        <dbReference type="ARBA" id="ARBA00022741"/>
    </source>
</evidence>
<evidence type="ECO:0000256" key="8">
    <source>
        <dbReference type="ARBA" id="ARBA00024722"/>
    </source>
</evidence>
<dbReference type="PROSITE" id="PS00211">
    <property type="entry name" value="ABC_TRANSPORTER_1"/>
    <property type="match status" value="1"/>
</dbReference>
<keyword evidence="5 10" id="KW-0067">ATP-binding</keyword>
<dbReference type="InterPro" id="IPR027417">
    <property type="entry name" value="P-loop_NTPase"/>
</dbReference>
<reference evidence="11" key="1">
    <citation type="submission" date="2018-08" db="EMBL/GenBank/DDBJ databases">
        <authorList>
            <person name="Kim S.-J."/>
            <person name="Jung G.-Y."/>
        </authorList>
    </citation>
    <scope>NUCLEOTIDE SEQUENCE [LARGE SCALE GENOMIC DNA]</scope>
    <source>
        <strain evidence="11">GY_H</strain>
    </source>
</reference>
<evidence type="ECO:0000256" key="5">
    <source>
        <dbReference type="ARBA" id="ARBA00022840"/>
    </source>
</evidence>
<feature type="domain" description="ABC transporter" evidence="9">
    <location>
        <begin position="22"/>
        <end position="274"/>
    </location>
</feature>
<keyword evidence="3" id="KW-1003">Cell membrane</keyword>
<keyword evidence="11" id="KW-1185">Reference proteome</keyword>
<comment type="caution">
    <text evidence="10">The sequence shown here is derived from an EMBL/GenBank/DDBJ whole genome shotgun (WGS) entry which is preliminary data.</text>
</comment>
<keyword evidence="7" id="KW-0472">Membrane</keyword>
<keyword evidence="10" id="KW-0378">Hydrolase</keyword>
<organism evidence="10 11">
    <name type="scientific">Undibacter mobilis</name>
    <dbReference type="NCBI Taxonomy" id="2292256"/>
    <lineage>
        <taxon>Bacteria</taxon>
        <taxon>Pseudomonadati</taxon>
        <taxon>Pseudomonadota</taxon>
        <taxon>Alphaproteobacteria</taxon>
        <taxon>Hyphomicrobiales</taxon>
        <taxon>Nitrobacteraceae</taxon>
        <taxon>Undibacter</taxon>
    </lineage>
</organism>
<dbReference type="AlphaFoldDB" id="A0A371B9U5"/>
<dbReference type="OrthoDB" id="9802264at2"/>
<dbReference type="PANTHER" id="PTHR43166">
    <property type="entry name" value="AMINO ACID IMPORT ATP-BINDING PROTEIN"/>
    <property type="match status" value="1"/>
</dbReference>
<dbReference type="GO" id="GO:0016887">
    <property type="term" value="F:ATP hydrolysis activity"/>
    <property type="evidence" value="ECO:0007669"/>
    <property type="project" value="InterPro"/>
</dbReference>